<reference evidence="1 2" key="1">
    <citation type="submission" date="2018-11" db="EMBL/GenBank/DDBJ databases">
        <authorList>
            <consortium name="Pathogen Informatics"/>
        </authorList>
    </citation>
    <scope>NUCLEOTIDE SEQUENCE [LARGE SCALE GENOMIC DNA]</scope>
</reference>
<protein>
    <submittedName>
        <fullName evidence="1">Uncharacterized protein</fullName>
    </submittedName>
</protein>
<gene>
    <name evidence="1" type="ORF">DILT_LOCUS18014</name>
</gene>
<keyword evidence="2" id="KW-1185">Reference proteome</keyword>
<dbReference type="AlphaFoldDB" id="A0A3P7NUW2"/>
<evidence type="ECO:0000313" key="2">
    <source>
        <dbReference type="Proteomes" id="UP000281553"/>
    </source>
</evidence>
<dbReference type="EMBL" id="UYRU01096623">
    <property type="protein sequence ID" value="VDN39788.1"/>
    <property type="molecule type" value="Genomic_DNA"/>
</dbReference>
<organism evidence="1 2">
    <name type="scientific">Dibothriocephalus latus</name>
    <name type="common">Fish tapeworm</name>
    <name type="synonym">Diphyllobothrium latum</name>
    <dbReference type="NCBI Taxonomy" id="60516"/>
    <lineage>
        <taxon>Eukaryota</taxon>
        <taxon>Metazoa</taxon>
        <taxon>Spiralia</taxon>
        <taxon>Lophotrochozoa</taxon>
        <taxon>Platyhelminthes</taxon>
        <taxon>Cestoda</taxon>
        <taxon>Eucestoda</taxon>
        <taxon>Diphyllobothriidea</taxon>
        <taxon>Diphyllobothriidae</taxon>
        <taxon>Dibothriocephalus</taxon>
    </lineage>
</organism>
<name>A0A3P7NUW2_DIBLA</name>
<dbReference type="Proteomes" id="UP000281553">
    <property type="component" value="Unassembled WGS sequence"/>
</dbReference>
<evidence type="ECO:0000313" key="1">
    <source>
        <dbReference type="EMBL" id="VDN39788.1"/>
    </source>
</evidence>
<proteinExistence type="predicted"/>
<accession>A0A3P7NUW2</accession>
<sequence>MHWDLELQTKLVRMTGMLKEQQVISRGAHSDRTYRQVSTEVLFILKCDQCRSTKDVLMEIFNPIENSWQKFSNMPLSRDATTVILNSKYPALL</sequence>